<dbReference type="Proteomes" id="UP000003919">
    <property type="component" value="Chromosome"/>
</dbReference>
<evidence type="ECO:0000313" key="2">
    <source>
        <dbReference type="EMBL" id="EAZ79923.1"/>
    </source>
</evidence>
<keyword evidence="3" id="KW-1185">Reference proteome</keyword>
<keyword evidence="1" id="KW-0732">Signal</keyword>
<comment type="caution">
    <text evidence="2">The sequence shown here is derived from an EMBL/GenBank/DDBJ whole genome shotgun (WGS) entry which is preliminary data.</text>
</comment>
<accession>A3I0C7</accession>
<dbReference type="RefSeq" id="WP_008201679.1">
    <property type="nucleotide sequence ID" value="NZ_CM001023.1"/>
</dbReference>
<sequence length="197" mass="21916">MKNKRTVFSCLIILLAGVTYFATEAQQPNNTQRADFSGVWKSKESISMGGNIVCSFDAGDRMLANTMKITQQPTFLTIATSSSFPGEVPVAGTEKLTFDGKVGQIDHGPDRGKKFSSKWSTDRQTLTVNSTVHLMIHKPYKENPMEQMLVYVTEVWELSDDGKTITIQAKAKSDSLGEERSWTTVFEKANLHSNINK</sequence>
<name>A3I0C7_9BACT</name>
<gene>
    <name evidence="2" type="ORF">ALPR1_14879</name>
</gene>
<protein>
    <recommendedName>
        <fullName evidence="4">Lipocalin-like domain-containing protein</fullName>
    </recommendedName>
</protein>
<evidence type="ECO:0000313" key="3">
    <source>
        <dbReference type="Proteomes" id="UP000003919"/>
    </source>
</evidence>
<dbReference type="STRING" id="388413.ALPR1_14879"/>
<dbReference type="EMBL" id="CM001023">
    <property type="protein sequence ID" value="EAZ79923.1"/>
    <property type="molecule type" value="Genomic_DNA"/>
</dbReference>
<evidence type="ECO:0008006" key="4">
    <source>
        <dbReference type="Google" id="ProtNLM"/>
    </source>
</evidence>
<dbReference type="AlphaFoldDB" id="A3I0C7"/>
<reference evidence="2 3" key="1">
    <citation type="journal article" date="2011" name="J. Bacteriol.">
        <title>Complete genome sequence of Algoriphagus sp. PR1, bacterial prey of a colony-forming choanoflagellate.</title>
        <authorList>
            <person name="Alegado R.A."/>
            <person name="Ferriera S."/>
            <person name="Nusbaum C."/>
            <person name="Young S.K."/>
            <person name="Zeng Q."/>
            <person name="Imamovic A."/>
            <person name="Fairclough S.R."/>
            <person name="King N."/>
        </authorList>
    </citation>
    <scope>NUCLEOTIDE SEQUENCE [LARGE SCALE GENOMIC DNA]</scope>
    <source>
        <strain evidence="2 3">PR1</strain>
    </source>
</reference>
<feature type="signal peptide" evidence="1">
    <location>
        <begin position="1"/>
        <end position="25"/>
    </location>
</feature>
<organism evidence="2 3">
    <name type="scientific">Algoriphagus machipongonensis</name>
    <dbReference type="NCBI Taxonomy" id="388413"/>
    <lineage>
        <taxon>Bacteria</taxon>
        <taxon>Pseudomonadati</taxon>
        <taxon>Bacteroidota</taxon>
        <taxon>Cytophagia</taxon>
        <taxon>Cytophagales</taxon>
        <taxon>Cyclobacteriaceae</taxon>
        <taxon>Algoriphagus</taxon>
    </lineage>
</organism>
<feature type="chain" id="PRO_5002653365" description="Lipocalin-like domain-containing protein" evidence="1">
    <location>
        <begin position="26"/>
        <end position="197"/>
    </location>
</feature>
<dbReference type="EMBL" id="AAXU02000001">
    <property type="protein sequence ID" value="EAZ79923.1"/>
    <property type="molecule type" value="Genomic_DNA"/>
</dbReference>
<dbReference type="eggNOG" id="ENOG5030EQ4">
    <property type="taxonomic scope" value="Bacteria"/>
</dbReference>
<evidence type="ECO:0000256" key="1">
    <source>
        <dbReference type="SAM" id="SignalP"/>
    </source>
</evidence>
<dbReference type="OrthoDB" id="799853at2"/>
<dbReference type="HOGENOM" id="CLU_1426565_0_0_10"/>
<proteinExistence type="predicted"/>